<dbReference type="Pfam" id="PF12833">
    <property type="entry name" value="HTH_18"/>
    <property type="match status" value="1"/>
</dbReference>
<organism evidence="5 6">
    <name type="scientific">Gordonia aichiensis NBRC 108223</name>
    <dbReference type="NCBI Taxonomy" id="1220583"/>
    <lineage>
        <taxon>Bacteria</taxon>
        <taxon>Bacillati</taxon>
        <taxon>Actinomycetota</taxon>
        <taxon>Actinomycetes</taxon>
        <taxon>Mycobacteriales</taxon>
        <taxon>Gordoniaceae</taxon>
        <taxon>Gordonia</taxon>
    </lineage>
</organism>
<evidence type="ECO:0000256" key="3">
    <source>
        <dbReference type="ARBA" id="ARBA00023163"/>
    </source>
</evidence>
<keyword evidence="2" id="KW-0238">DNA-binding</keyword>
<dbReference type="GO" id="GO:0003700">
    <property type="term" value="F:DNA-binding transcription factor activity"/>
    <property type="evidence" value="ECO:0007669"/>
    <property type="project" value="InterPro"/>
</dbReference>
<reference evidence="5 6" key="1">
    <citation type="submission" date="2012-12" db="EMBL/GenBank/DDBJ databases">
        <title>Whole genome shotgun sequence of Gordonia aichiensis NBRC 108223.</title>
        <authorList>
            <person name="Isaki-Nakamura S."/>
            <person name="Hosoyama A."/>
            <person name="Tsuchikane K."/>
            <person name="Ando Y."/>
            <person name="Baba S."/>
            <person name="Ohji S."/>
            <person name="Hamada M."/>
            <person name="Tamura T."/>
            <person name="Yamazoe A."/>
            <person name="Yamazaki S."/>
            <person name="Fujita N."/>
        </authorList>
    </citation>
    <scope>NUCLEOTIDE SEQUENCE [LARGE SCALE GENOMIC DNA]</scope>
    <source>
        <strain evidence="5 6">NBRC 108223</strain>
    </source>
</reference>
<proteinExistence type="predicted"/>
<keyword evidence="1" id="KW-0805">Transcription regulation</keyword>
<dbReference type="OrthoDB" id="9799345at2"/>
<keyword evidence="6" id="KW-1185">Reference proteome</keyword>
<dbReference type="InterPro" id="IPR009057">
    <property type="entry name" value="Homeodomain-like_sf"/>
</dbReference>
<dbReference type="InterPro" id="IPR018060">
    <property type="entry name" value="HTH_AraC"/>
</dbReference>
<evidence type="ECO:0000313" key="6">
    <source>
        <dbReference type="Proteomes" id="UP000010988"/>
    </source>
</evidence>
<dbReference type="EMBL" id="BANR01000001">
    <property type="protein sequence ID" value="GAC46864.1"/>
    <property type="molecule type" value="Genomic_DNA"/>
</dbReference>
<dbReference type="SUPFAM" id="SSF46689">
    <property type="entry name" value="Homeodomain-like"/>
    <property type="match status" value="1"/>
</dbReference>
<dbReference type="SMART" id="SM00342">
    <property type="entry name" value="HTH_ARAC"/>
    <property type="match status" value="1"/>
</dbReference>
<name>L7KE13_9ACTN</name>
<dbReference type="InterPro" id="IPR035418">
    <property type="entry name" value="AraC-bd_2"/>
</dbReference>
<dbReference type="PROSITE" id="PS01124">
    <property type="entry name" value="HTH_ARAC_FAMILY_2"/>
    <property type="match status" value="1"/>
</dbReference>
<dbReference type="GO" id="GO:0043565">
    <property type="term" value="F:sequence-specific DNA binding"/>
    <property type="evidence" value="ECO:0007669"/>
    <property type="project" value="InterPro"/>
</dbReference>
<keyword evidence="3" id="KW-0804">Transcription</keyword>
<evidence type="ECO:0000313" key="5">
    <source>
        <dbReference type="EMBL" id="GAC46864.1"/>
    </source>
</evidence>
<dbReference type="STRING" id="1220583.GOACH_01_01830"/>
<gene>
    <name evidence="5" type="ORF">GOACH_01_01830</name>
</gene>
<feature type="domain" description="HTH araC/xylS-type" evidence="4">
    <location>
        <begin position="213"/>
        <end position="313"/>
    </location>
</feature>
<dbReference type="PANTHER" id="PTHR46796">
    <property type="entry name" value="HTH-TYPE TRANSCRIPTIONAL ACTIVATOR RHAS-RELATED"/>
    <property type="match status" value="1"/>
</dbReference>
<dbReference type="AlphaFoldDB" id="L7KE13"/>
<dbReference type="eggNOG" id="COG2207">
    <property type="taxonomic scope" value="Bacteria"/>
</dbReference>
<dbReference type="PANTHER" id="PTHR46796:SF6">
    <property type="entry name" value="ARAC SUBFAMILY"/>
    <property type="match status" value="1"/>
</dbReference>
<protein>
    <submittedName>
        <fullName evidence="5">Putative AraC family transcriptional regulator</fullName>
    </submittedName>
</protein>
<accession>L7KE13</accession>
<evidence type="ECO:0000256" key="1">
    <source>
        <dbReference type="ARBA" id="ARBA00023015"/>
    </source>
</evidence>
<evidence type="ECO:0000256" key="2">
    <source>
        <dbReference type="ARBA" id="ARBA00023125"/>
    </source>
</evidence>
<dbReference type="Pfam" id="PF14525">
    <property type="entry name" value="AraC_binding_2"/>
    <property type="match status" value="1"/>
</dbReference>
<dbReference type="Proteomes" id="UP000010988">
    <property type="component" value="Unassembled WGS sequence"/>
</dbReference>
<dbReference type="Gene3D" id="1.10.10.60">
    <property type="entry name" value="Homeodomain-like"/>
    <property type="match status" value="1"/>
</dbReference>
<comment type="caution">
    <text evidence="5">The sequence shown here is derived from an EMBL/GenBank/DDBJ whole genome shotgun (WGS) entry which is preliminary data.</text>
</comment>
<evidence type="ECO:0000259" key="4">
    <source>
        <dbReference type="PROSITE" id="PS01124"/>
    </source>
</evidence>
<sequence length="324" mass="35114">MAHGASGRPVARDPIAFTTDGLGDESAVRWEEFTSRTFLPLHAKVLGDERLDATGTVAAIGSLRIMSLRVGSHIVETSGKFVSDDGVPATLITITLKGHTFLFTDGRTHFATDDRLLVTSLDRPFVSGFGEDTEALAVVVPTPLLRRSTGVPIGVTPHVIDIGNNFAGAALRTRLIAATRDPATESLAEDDLVELISTVLAPRPEPAVYNHFDRARDYIAANLSDPGLTAPHVARAVGISERHLSRIFADAHTSVPKYVREQRLLRSRGMLLGAHDGLTVAQIAVRCGFGSVGSFSRTYHARFGRRPDDILRDNARRRALRGER</sequence>
<dbReference type="InterPro" id="IPR050204">
    <property type="entry name" value="AraC_XylS_family_regulators"/>
</dbReference>